<sequence>MVKEATLAVRTRAVCMIEAGIFINKVAKVVGISVRTIRRWLLRSKSGEPLQNRRGCGRKTSVTMVPKVVIAKTIGKKMKSTRVISQNLKSKGFSISHVTVHSYLRKNLKVRPYKPQVQPKLTEKQRTARIKFCNERKNWSIDSWRGFYSRTSPPLRYSTLQISKTTEFGRNLVPMFLLPKRSNFLEKSWSGV</sequence>
<feature type="domain" description="Transposase Tc1-like" evidence="1">
    <location>
        <begin position="78"/>
        <end position="138"/>
    </location>
</feature>
<dbReference type="AlphaFoldDB" id="A0AAV7JG14"/>
<dbReference type="Pfam" id="PF01498">
    <property type="entry name" value="HTH_Tnp_Tc3_2"/>
    <property type="match status" value="1"/>
</dbReference>
<dbReference type="InterPro" id="IPR002622">
    <property type="entry name" value="Transposase_14"/>
</dbReference>
<gene>
    <name evidence="3" type="ORF">LOD99_8587</name>
</gene>
<dbReference type="GO" id="GO:0006313">
    <property type="term" value="P:DNA transposition"/>
    <property type="evidence" value="ECO:0007669"/>
    <property type="project" value="InterPro"/>
</dbReference>
<evidence type="ECO:0000313" key="4">
    <source>
        <dbReference type="Proteomes" id="UP001165289"/>
    </source>
</evidence>
<keyword evidence="4" id="KW-1185">Reference proteome</keyword>
<evidence type="ECO:0000259" key="1">
    <source>
        <dbReference type="Pfam" id="PF01498"/>
    </source>
</evidence>
<organism evidence="3 4">
    <name type="scientific">Oopsacas minuta</name>
    <dbReference type="NCBI Taxonomy" id="111878"/>
    <lineage>
        <taxon>Eukaryota</taxon>
        <taxon>Metazoa</taxon>
        <taxon>Porifera</taxon>
        <taxon>Hexactinellida</taxon>
        <taxon>Hexasterophora</taxon>
        <taxon>Lyssacinosida</taxon>
        <taxon>Leucopsacidae</taxon>
        <taxon>Oopsacas</taxon>
    </lineage>
</organism>
<comment type="caution">
    <text evidence="3">The sequence shown here is derived from an EMBL/GenBank/DDBJ whole genome shotgun (WGS) entry which is preliminary data.</text>
</comment>
<evidence type="ECO:0000259" key="2">
    <source>
        <dbReference type="Pfam" id="PF01710"/>
    </source>
</evidence>
<dbReference type="Proteomes" id="UP001165289">
    <property type="component" value="Unassembled WGS sequence"/>
</dbReference>
<dbReference type="GO" id="GO:0003677">
    <property type="term" value="F:DNA binding"/>
    <property type="evidence" value="ECO:0007669"/>
    <property type="project" value="InterPro"/>
</dbReference>
<evidence type="ECO:0008006" key="5">
    <source>
        <dbReference type="Google" id="ProtNLM"/>
    </source>
</evidence>
<dbReference type="GO" id="GO:0015074">
    <property type="term" value="P:DNA integration"/>
    <property type="evidence" value="ECO:0007669"/>
    <property type="project" value="InterPro"/>
</dbReference>
<feature type="domain" description="Transposase Synechocystis PCC 6803" evidence="2">
    <location>
        <begin position="7"/>
        <end position="54"/>
    </location>
</feature>
<dbReference type="EMBL" id="JAKMXF010000338">
    <property type="protein sequence ID" value="KAI6647746.1"/>
    <property type="molecule type" value="Genomic_DNA"/>
</dbReference>
<dbReference type="InterPro" id="IPR002492">
    <property type="entry name" value="Transposase_Tc1-like"/>
</dbReference>
<evidence type="ECO:0000313" key="3">
    <source>
        <dbReference type="EMBL" id="KAI6647746.1"/>
    </source>
</evidence>
<dbReference type="Pfam" id="PF01710">
    <property type="entry name" value="HTH_Tnp_IS630"/>
    <property type="match status" value="1"/>
</dbReference>
<dbReference type="SUPFAM" id="SSF46689">
    <property type="entry name" value="Homeodomain-like"/>
    <property type="match status" value="1"/>
</dbReference>
<dbReference type="InterPro" id="IPR009057">
    <property type="entry name" value="Homeodomain-like_sf"/>
</dbReference>
<name>A0AAV7JG14_9METZ</name>
<proteinExistence type="predicted"/>
<protein>
    <recommendedName>
        <fullName evidence="5">Transposase Tc1-like domain-containing protein</fullName>
    </recommendedName>
</protein>
<accession>A0AAV7JG14</accession>
<reference evidence="3 4" key="1">
    <citation type="journal article" date="2023" name="BMC Biol.">
        <title>The compact genome of the sponge Oopsacas minuta (Hexactinellida) is lacking key metazoan core genes.</title>
        <authorList>
            <person name="Santini S."/>
            <person name="Schenkelaars Q."/>
            <person name="Jourda C."/>
            <person name="Duchesne M."/>
            <person name="Belahbib H."/>
            <person name="Rocher C."/>
            <person name="Selva M."/>
            <person name="Riesgo A."/>
            <person name="Vervoort M."/>
            <person name="Leys S.P."/>
            <person name="Kodjabachian L."/>
            <person name="Le Bivic A."/>
            <person name="Borchiellini C."/>
            <person name="Claverie J.M."/>
            <person name="Renard E."/>
        </authorList>
    </citation>
    <scope>NUCLEOTIDE SEQUENCE [LARGE SCALE GENOMIC DNA]</scope>
    <source>
        <strain evidence="3">SPO-2</strain>
    </source>
</reference>